<dbReference type="Proteomes" id="UP001228905">
    <property type="component" value="Unassembled WGS sequence"/>
</dbReference>
<dbReference type="InterPro" id="IPR051207">
    <property type="entry name" value="ComplexI_NDUFA9_subunit"/>
</dbReference>
<dbReference type="SUPFAM" id="SSF51735">
    <property type="entry name" value="NAD(P)-binding Rossmann-fold domains"/>
    <property type="match status" value="1"/>
</dbReference>
<feature type="domain" description="NAD-dependent epimerase/dehydratase" evidence="1">
    <location>
        <begin position="5"/>
        <end position="214"/>
    </location>
</feature>
<proteinExistence type="predicted"/>
<dbReference type="Gene3D" id="3.40.50.720">
    <property type="entry name" value="NAD(P)-binding Rossmann-like Domain"/>
    <property type="match status" value="1"/>
</dbReference>
<dbReference type="Pfam" id="PF01370">
    <property type="entry name" value="Epimerase"/>
    <property type="match status" value="1"/>
</dbReference>
<evidence type="ECO:0000313" key="2">
    <source>
        <dbReference type="EMBL" id="MDQ0465440.1"/>
    </source>
</evidence>
<gene>
    <name evidence="2" type="ORF">QO010_003227</name>
</gene>
<evidence type="ECO:0000313" key="3">
    <source>
        <dbReference type="Proteomes" id="UP001228905"/>
    </source>
</evidence>
<organism evidence="2 3">
    <name type="scientific">Caulobacter ginsengisoli</name>
    <dbReference type="NCBI Taxonomy" id="400775"/>
    <lineage>
        <taxon>Bacteria</taxon>
        <taxon>Pseudomonadati</taxon>
        <taxon>Pseudomonadota</taxon>
        <taxon>Alphaproteobacteria</taxon>
        <taxon>Caulobacterales</taxon>
        <taxon>Caulobacteraceae</taxon>
        <taxon>Caulobacter</taxon>
    </lineage>
</organism>
<dbReference type="InterPro" id="IPR001509">
    <property type="entry name" value="Epimerase_deHydtase"/>
</dbReference>
<dbReference type="RefSeq" id="WP_307350752.1">
    <property type="nucleotide sequence ID" value="NZ_JAUSVS010000006.1"/>
</dbReference>
<comment type="caution">
    <text evidence="2">The sequence shown here is derived from an EMBL/GenBank/DDBJ whole genome shotgun (WGS) entry which is preliminary data.</text>
</comment>
<dbReference type="PANTHER" id="PTHR12126">
    <property type="entry name" value="NADH-UBIQUINONE OXIDOREDUCTASE 39 KDA SUBUNIT-RELATED"/>
    <property type="match status" value="1"/>
</dbReference>
<name>A0ABU0ITW5_9CAUL</name>
<keyword evidence="3" id="KW-1185">Reference proteome</keyword>
<dbReference type="EMBL" id="JAUSVS010000006">
    <property type="protein sequence ID" value="MDQ0465440.1"/>
    <property type="molecule type" value="Genomic_DNA"/>
</dbReference>
<evidence type="ECO:0000259" key="1">
    <source>
        <dbReference type="Pfam" id="PF01370"/>
    </source>
</evidence>
<sequence length="324" mass="34217">MQGLVTVFGGTGFVGRQVVRALAKRGLRVRVAARNPGRGYRLRMLGDVGQIEVVQANLRNKASVARALEGAEGCVNLVGVLQEVGRQGFQTIHAMGAKTVAEACAAAGVTRLVQISAVGADEHSASKYARTKAMGEAAAREAYPGVTIVRPSIVFGPEDRFFNQFAQLAALSPALPLFGGGHTKFQPAYVADVAEAIARIIEDPATQGQTYELGGPGVFSFKELMEFVLRETGRSRLLLPLPWPVAGLIGMGGDLAALVYGYIPLVPAPITSDQVTALKSDNVASGQGFEALGIVPKSIEAIVPSYLYRYRKGGQYAEAPEGAF</sequence>
<accession>A0ABU0ITW5</accession>
<dbReference type="CDD" id="cd05271">
    <property type="entry name" value="NDUFA9_like_SDR_a"/>
    <property type="match status" value="1"/>
</dbReference>
<reference evidence="2 3" key="1">
    <citation type="submission" date="2023-07" db="EMBL/GenBank/DDBJ databases">
        <title>Genomic Encyclopedia of Type Strains, Phase IV (KMG-IV): sequencing the most valuable type-strain genomes for metagenomic binning, comparative biology and taxonomic classification.</title>
        <authorList>
            <person name="Goeker M."/>
        </authorList>
    </citation>
    <scope>NUCLEOTIDE SEQUENCE [LARGE SCALE GENOMIC DNA]</scope>
    <source>
        <strain evidence="2 3">DSM 18695</strain>
    </source>
</reference>
<dbReference type="InterPro" id="IPR036291">
    <property type="entry name" value="NAD(P)-bd_dom_sf"/>
</dbReference>
<protein>
    <submittedName>
        <fullName evidence="2">NADH dehydrogenase</fullName>
    </submittedName>
</protein>
<dbReference type="PANTHER" id="PTHR12126:SF11">
    <property type="entry name" value="NADH DEHYDROGENASE [UBIQUINONE] 1 ALPHA SUBCOMPLEX SUBUNIT 9, MITOCHONDRIAL"/>
    <property type="match status" value="1"/>
</dbReference>